<evidence type="ECO:0000313" key="6">
    <source>
        <dbReference type="EMBL" id="QND71437.1"/>
    </source>
</evidence>
<dbReference type="GO" id="GO:0015808">
    <property type="term" value="P:L-alanine transport"/>
    <property type="evidence" value="ECO:0007669"/>
    <property type="project" value="TreeGrafter"/>
</dbReference>
<dbReference type="InterPro" id="IPR003593">
    <property type="entry name" value="AAA+_ATPase"/>
</dbReference>
<dbReference type="GO" id="GO:1903806">
    <property type="term" value="P:L-isoleucine import across plasma membrane"/>
    <property type="evidence" value="ECO:0007669"/>
    <property type="project" value="TreeGrafter"/>
</dbReference>
<dbReference type="GO" id="GO:0005524">
    <property type="term" value="F:ATP binding"/>
    <property type="evidence" value="ECO:0007669"/>
    <property type="project" value="UniProtKB-KW"/>
</dbReference>
<dbReference type="SUPFAM" id="SSF52540">
    <property type="entry name" value="P-loop containing nucleoside triphosphate hydrolases"/>
    <property type="match status" value="1"/>
</dbReference>
<dbReference type="Proteomes" id="UP000515291">
    <property type="component" value="Chromosome"/>
</dbReference>
<evidence type="ECO:0000259" key="5">
    <source>
        <dbReference type="PROSITE" id="PS50893"/>
    </source>
</evidence>
<evidence type="ECO:0000256" key="3">
    <source>
        <dbReference type="ARBA" id="ARBA00022840"/>
    </source>
</evidence>
<name>A0A7G6TXF5_9BRAD</name>
<gene>
    <name evidence="6" type="ORF">HB776_09430</name>
</gene>
<keyword evidence="1" id="KW-0813">Transport</keyword>
<accession>A0A7G6TXF5</accession>
<evidence type="ECO:0000256" key="2">
    <source>
        <dbReference type="ARBA" id="ARBA00022741"/>
    </source>
</evidence>
<dbReference type="GO" id="GO:0005886">
    <property type="term" value="C:plasma membrane"/>
    <property type="evidence" value="ECO:0007669"/>
    <property type="project" value="TreeGrafter"/>
</dbReference>
<dbReference type="GO" id="GO:0016887">
    <property type="term" value="F:ATP hydrolysis activity"/>
    <property type="evidence" value="ECO:0007669"/>
    <property type="project" value="InterPro"/>
</dbReference>
<dbReference type="EMBL" id="CP050292">
    <property type="protein sequence ID" value="QND71437.1"/>
    <property type="molecule type" value="Genomic_DNA"/>
</dbReference>
<keyword evidence="3 6" id="KW-0067">ATP-binding</keyword>
<dbReference type="AlphaFoldDB" id="A0A7G6TXF5"/>
<dbReference type="GO" id="GO:0015192">
    <property type="term" value="F:L-phenylalanine transmembrane transporter activity"/>
    <property type="evidence" value="ECO:0007669"/>
    <property type="project" value="TreeGrafter"/>
</dbReference>
<dbReference type="InterPro" id="IPR027417">
    <property type="entry name" value="P-loop_NTPase"/>
</dbReference>
<organism evidence="6 7">
    <name type="scientific">Tardiphaga robiniae</name>
    <dbReference type="NCBI Taxonomy" id="943830"/>
    <lineage>
        <taxon>Bacteria</taxon>
        <taxon>Pseudomonadati</taxon>
        <taxon>Pseudomonadota</taxon>
        <taxon>Alphaproteobacteria</taxon>
        <taxon>Hyphomicrobiales</taxon>
        <taxon>Nitrobacteraceae</taxon>
        <taxon>Tardiphaga</taxon>
    </lineage>
</organism>
<dbReference type="SMART" id="SM00382">
    <property type="entry name" value="AAA"/>
    <property type="match status" value="1"/>
</dbReference>
<dbReference type="InterPro" id="IPR051120">
    <property type="entry name" value="ABC_AA/LPS_Transport"/>
</dbReference>
<dbReference type="Gene3D" id="3.40.50.300">
    <property type="entry name" value="P-loop containing nucleotide triphosphate hydrolases"/>
    <property type="match status" value="1"/>
</dbReference>
<feature type="domain" description="ABC transporter" evidence="5">
    <location>
        <begin position="5"/>
        <end position="239"/>
    </location>
</feature>
<dbReference type="Pfam" id="PF00005">
    <property type="entry name" value="ABC_tran"/>
    <property type="match status" value="1"/>
</dbReference>
<dbReference type="InterPro" id="IPR003439">
    <property type="entry name" value="ABC_transporter-like_ATP-bd"/>
</dbReference>
<proteinExistence type="predicted"/>
<dbReference type="PROSITE" id="PS50893">
    <property type="entry name" value="ABC_TRANSPORTER_2"/>
    <property type="match status" value="1"/>
</dbReference>
<dbReference type="KEGG" id="trb:HB776_09430"/>
<dbReference type="GO" id="GO:0042941">
    <property type="term" value="P:D-alanine transmembrane transport"/>
    <property type="evidence" value="ECO:0007669"/>
    <property type="project" value="TreeGrafter"/>
</dbReference>
<dbReference type="CDD" id="cd03219">
    <property type="entry name" value="ABC_Mj1267_LivG_branched"/>
    <property type="match status" value="1"/>
</dbReference>
<dbReference type="GO" id="GO:0005304">
    <property type="term" value="F:L-valine transmembrane transporter activity"/>
    <property type="evidence" value="ECO:0007669"/>
    <property type="project" value="TreeGrafter"/>
</dbReference>
<evidence type="ECO:0000313" key="7">
    <source>
        <dbReference type="Proteomes" id="UP000515291"/>
    </source>
</evidence>
<dbReference type="Pfam" id="PF12399">
    <property type="entry name" value="BCA_ABC_TP_C"/>
    <property type="match status" value="1"/>
</dbReference>
<dbReference type="PANTHER" id="PTHR45772">
    <property type="entry name" value="CONSERVED COMPONENT OF ABC TRANSPORTER FOR NATURAL AMINO ACIDS-RELATED"/>
    <property type="match status" value="1"/>
</dbReference>
<protein>
    <submittedName>
        <fullName evidence="6">ABC transporter ATP-binding protein</fullName>
    </submittedName>
</protein>
<reference evidence="7" key="1">
    <citation type="journal article" date="2020" name="Mol. Plant Microbe">
        <title>Rhizobial microsymbionts of the narrowly endemic Oxytropis species growing in Kamchatka are characterized by significant genetic diversity and possess a set of genes that are associated with T3SS and T6SS secretion systems and can affect the development of symbiosis.</title>
        <authorList>
            <person name="Safronova V."/>
            <person name="Guro P."/>
            <person name="Sazanova A."/>
            <person name="Kuznetsova I."/>
            <person name="Belimov A."/>
            <person name="Yakubov V."/>
            <person name="Chirak E."/>
            <person name="Afonin A."/>
            <person name="Gogolev Y."/>
            <person name="Andronov E."/>
            <person name="Tikhonovich I."/>
        </authorList>
    </citation>
    <scope>NUCLEOTIDE SEQUENCE [LARGE SCALE GENOMIC DNA]</scope>
    <source>
        <strain evidence="7">581</strain>
    </source>
</reference>
<dbReference type="InterPro" id="IPR032823">
    <property type="entry name" value="BCA_ABC_TP_C"/>
</dbReference>
<evidence type="ECO:0000256" key="1">
    <source>
        <dbReference type="ARBA" id="ARBA00022448"/>
    </source>
</evidence>
<evidence type="ECO:0000256" key="4">
    <source>
        <dbReference type="ARBA" id="ARBA00024722"/>
    </source>
</evidence>
<sequence length="250" mass="26696">MSTLLTMDHLSRRFGGLLALDDVSVALKEGEIIGLIGPNGAGKTTFVNVVTGVLKPTSGTINFSGRQIEGLRPDLVARAGIARTFQIVQPFPRMTVRENVAAAALFAGGVPTREEASRDADLHLAFCGLTREADTLASALTLAGRKRLELAKSLASKPKLLLLDEVNAGLNAAEIDNALRLIAEIAAKGITVLLIEHLMKVVSRSCSRLLVLHQGRLVADGPTAEVMQDEGVIEAYLGKRFARLQKEITP</sequence>
<dbReference type="RefSeq" id="WP_184517169.1">
    <property type="nucleotide sequence ID" value="NZ_CP050292.1"/>
</dbReference>
<dbReference type="PANTHER" id="PTHR45772:SF7">
    <property type="entry name" value="AMINO ACID ABC TRANSPORTER ATP-BINDING PROTEIN"/>
    <property type="match status" value="1"/>
</dbReference>
<dbReference type="GO" id="GO:1903805">
    <property type="term" value="P:L-valine import across plasma membrane"/>
    <property type="evidence" value="ECO:0007669"/>
    <property type="project" value="TreeGrafter"/>
</dbReference>
<dbReference type="GO" id="GO:0015188">
    <property type="term" value="F:L-isoleucine transmembrane transporter activity"/>
    <property type="evidence" value="ECO:0007669"/>
    <property type="project" value="TreeGrafter"/>
</dbReference>
<comment type="function">
    <text evidence="4">Involved in beta-(1--&gt;2)glucan export. Transmembrane domains (TMD) form a pore in the inner membrane and the ATP-binding domain (NBD) is responsible for energy generation.</text>
</comment>
<keyword evidence="2" id="KW-0547">Nucleotide-binding</keyword>